<sequence>MKNSLTVVLTILVILQINAQNKWFSTYSDQKALVADASKIVKQMKTKIHNANKDIKLTNNVVVKNTTPYLIYIYNDSINLPFWEEVIEPQKNFFTEVSGGEIEGKKVFGLFFNGFYVVHEMGHSIAMSTGKNFDNAFDSEYDANVFAILYWRTTNNKAKLEECYFYAKKILSKLQNPVPENEDFKEYLTKHYEELSSDPYKYGYIQFSQFVEIYENKELPDFDTFIKNYLK</sequence>
<dbReference type="KEGG" id="fin:KQS_06080"/>
<dbReference type="OrthoDB" id="1352863at2"/>
<gene>
    <name evidence="1" type="ordered locus">KQS_06080</name>
</gene>
<protein>
    <submittedName>
        <fullName evidence="1">Uncharacterized protein</fullName>
    </submittedName>
</protein>
<evidence type="ECO:0000313" key="1">
    <source>
        <dbReference type="EMBL" id="CCG53180.1"/>
    </source>
</evidence>
<dbReference type="RefSeq" id="WP_014388306.1">
    <property type="nucleotide sequence ID" value="NC_017025.1"/>
</dbReference>
<proteinExistence type="predicted"/>
<dbReference type="HOGENOM" id="CLU_1198348_0_0_10"/>
<name>H8XPA6_FLAIG</name>
<dbReference type="eggNOG" id="ENOG5033303">
    <property type="taxonomic scope" value="Bacteria"/>
</dbReference>
<reference evidence="1 2" key="1">
    <citation type="journal article" date="2012" name="J. Bacteriol.">
        <title>Complete Genome Sequence of Flavobacterium indicum GPSTA100-9T, Isolated from Warm Spring Water.</title>
        <authorList>
            <person name="Barbier P."/>
            <person name="Houel A."/>
            <person name="Loux V."/>
            <person name="Poulain J."/>
            <person name="Bernardet J.F."/>
            <person name="Touchon M."/>
            <person name="Duchaud E."/>
        </authorList>
    </citation>
    <scope>NUCLEOTIDE SEQUENCE [LARGE SCALE GENOMIC DNA]</scope>
    <source>
        <strain evidence="2">DSM 17447 / CIP 109464 / GPTSA100-9</strain>
    </source>
</reference>
<accession>H8XPA6</accession>
<dbReference type="Proteomes" id="UP000007599">
    <property type="component" value="Chromosome I"/>
</dbReference>
<evidence type="ECO:0000313" key="2">
    <source>
        <dbReference type="Proteomes" id="UP000007599"/>
    </source>
</evidence>
<organism evidence="1 2">
    <name type="scientific">Flavobacterium indicum (strain DSM 17447 / CIP 109464 / GPTSA100-9)</name>
    <dbReference type="NCBI Taxonomy" id="1094466"/>
    <lineage>
        <taxon>Bacteria</taxon>
        <taxon>Pseudomonadati</taxon>
        <taxon>Bacteroidota</taxon>
        <taxon>Flavobacteriia</taxon>
        <taxon>Flavobacteriales</taxon>
        <taxon>Flavobacteriaceae</taxon>
        <taxon>Flavobacterium</taxon>
    </lineage>
</organism>
<dbReference type="EMBL" id="HE774682">
    <property type="protein sequence ID" value="CCG53180.1"/>
    <property type="molecule type" value="Genomic_DNA"/>
</dbReference>
<dbReference type="PATRIC" id="fig|1094466.5.peg.1195"/>
<keyword evidence="2" id="KW-1185">Reference proteome</keyword>
<reference evidence="2" key="2">
    <citation type="submission" date="2012-03" db="EMBL/GenBank/DDBJ databases">
        <title>Complete genome sequence of Flavobacterium indicum GPTSA100-9T, isolated from warm spring water.</title>
        <authorList>
            <person name="Barbier P."/>
            <person name="Houel A."/>
            <person name="Loux V."/>
            <person name="Poulain J."/>
            <person name="Bernardet J.-F."/>
            <person name="Touchon M."/>
            <person name="Duchaud E."/>
        </authorList>
    </citation>
    <scope>NUCLEOTIDE SEQUENCE [LARGE SCALE GENOMIC DNA]</scope>
    <source>
        <strain evidence="2">DSM 17447 / CIP 109464 / GPTSA100-9</strain>
    </source>
</reference>
<dbReference type="AlphaFoldDB" id="H8XPA6"/>